<evidence type="ECO:0000256" key="1">
    <source>
        <dbReference type="SAM" id="MobiDB-lite"/>
    </source>
</evidence>
<keyword evidence="4" id="KW-1185">Reference proteome</keyword>
<dbReference type="InterPro" id="IPR027911">
    <property type="entry name" value="DUF4604"/>
</dbReference>
<organism evidence="3 4">
    <name type="scientific">Dichotomopilus funicola</name>
    <dbReference type="NCBI Taxonomy" id="1934379"/>
    <lineage>
        <taxon>Eukaryota</taxon>
        <taxon>Fungi</taxon>
        <taxon>Dikarya</taxon>
        <taxon>Ascomycota</taxon>
        <taxon>Pezizomycotina</taxon>
        <taxon>Sordariomycetes</taxon>
        <taxon>Sordariomycetidae</taxon>
        <taxon>Sordariales</taxon>
        <taxon>Chaetomiaceae</taxon>
        <taxon>Dichotomopilus</taxon>
    </lineage>
</organism>
<protein>
    <recommendedName>
        <fullName evidence="2">DUF4604 domain-containing protein</fullName>
    </recommendedName>
</protein>
<feature type="compositionally biased region" description="Basic residues" evidence="1">
    <location>
        <begin position="185"/>
        <end position="194"/>
    </location>
</feature>
<accession>A0AAN6UVG7</accession>
<comment type="caution">
    <text evidence="3">The sequence shown here is derived from an EMBL/GenBank/DDBJ whole genome shotgun (WGS) entry which is preliminary data.</text>
</comment>
<dbReference type="RefSeq" id="XP_062633040.1">
    <property type="nucleotide sequence ID" value="XM_062784984.1"/>
</dbReference>
<dbReference type="GeneID" id="87821597"/>
<gene>
    <name evidence="3" type="ORF">C8A04DRAFT_40546</name>
</gene>
<sequence>MSQKISAKNLQYNATQPRFLALLRGQGGAETNRDGPDPILAARRRPVKPRSGSAEAEDAPLVVDEHGHAVADVTVGADGAVKEKEKGLGSGAGEEEQGEQQQQQQVPDKNSTSDNNDDANGIGKGEKLVGIGEPRKKRRIGRVIEAAEEEEEVETTKTGKDKTGVDKATAEGKPTKEGSTTAPKVKTKKAKKIKLSFGDDDG</sequence>
<evidence type="ECO:0000313" key="3">
    <source>
        <dbReference type="EMBL" id="KAK4139669.1"/>
    </source>
</evidence>
<dbReference type="Pfam" id="PF15377">
    <property type="entry name" value="DUF4604"/>
    <property type="match status" value="1"/>
</dbReference>
<dbReference type="AlphaFoldDB" id="A0AAN6UVG7"/>
<evidence type="ECO:0000259" key="2">
    <source>
        <dbReference type="Pfam" id="PF15377"/>
    </source>
</evidence>
<proteinExistence type="predicted"/>
<feature type="domain" description="DUF4604" evidence="2">
    <location>
        <begin position="8"/>
        <end position="201"/>
    </location>
</feature>
<feature type="compositionally biased region" description="Basic and acidic residues" evidence="1">
    <location>
        <begin position="154"/>
        <end position="176"/>
    </location>
</feature>
<dbReference type="Proteomes" id="UP001302676">
    <property type="component" value="Unassembled WGS sequence"/>
</dbReference>
<feature type="compositionally biased region" description="Low complexity" evidence="1">
    <location>
        <begin position="70"/>
        <end position="79"/>
    </location>
</feature>
<feature type="region of interest" description="Disordered" evidence="1">
    <location>
        <begin position="23"/>
        <end position="202"/>
    </location>
</feature>
<evidence type="ECO:0000313" key="4">
    <source>
        <dbReference type="Proteomes" id="UP001302676"/>
    </source>
</evidence>
<reference evidence="3" key="1">
    <citation type="journal article" date="2023" name="Mol. Phylogenet. Evol.">
        <title>Genome-scale phylogeny and comparative genomics of the fungal order Sordariales.</title>
        <authorList>
            <person name="Hensen N."/>
            <person name="Bonometti L."/>
            <person name="Westerberg I."/>
            <person name="Brannstrom I.O."/>
            <person name="Guillou S."/>
            <person name="Cros-Aarteil S."/>
            <person name="Calhoun S."/>
            <person name="Haridas S."/>
            <person name="Kuo A."/>
            <person name="Mondo S."/>
            <person name="Pangilinan J."/>
            <person name="Riley R."/>
            <person name="LaButti K."/>
            <person name="Andreopoulos B."/>
            <person name="Lipzen A."/>
            <person name="Chen C."/>
            <person name="Yan M."/>
            <person name="Daum C."/>
            <person name="Ng V."/>
            <person name="Clum A."/>
            <person name="Steindorff A."/>
            <person name="Ohm R.A."/>
            <person name="Martin F."/>
            <person name="Silar P."/>
            <person name="Natvig D.O."/>
            <person name="Lalanne C."/>
            <person name="Gautier V."/>
            <person name="Ament-Velasquez S.L."/>
            <person name="Kruys A."/>
            <person name="Hutchinson M.I."/>
            <person name="Powell A.J."/>
            <person name="Barry K."/>
            <person name="Miller A.N."/>
            <person name="Grigoriev I.V."/>
            <person name="Debuchy R."/>
            <person name="Gladieux P."/>
            <person name="Hiltunen Thoren M."/>
            <person name="Johannesson H."/>
        </authorList>
    </citation>
    <scope>NUCLEOTIDE SEQUENCE</scope>
    <source>
        <strain evidence="3">CBS 141.50</strain>
    </source>
</reference>
<dbReference type="EMBL" id="MU853654">
    <property type="protein sequence ID" value="KAK4139669.1"/>
    <property type="molecule type" value="Genomic_DNA"/>
</dbReference>
<name>A0AAN6UVG7_9PEZI</name>
<reference evidence="3" key="2">
    <citation type="submission" date="2023-05" db="EMBL/GenBank/DDBJ databases">
        <authorList>
            <consortium name="Lawrence Berkeley National Laboratory"/>
            <person name="Steindorff A."/>
            <person name="Hensen N."/>
            <person name="Bonometti L."/>
            <person name="Westerberg I."/>
            <person name="Brannstrom I.O."/>
            <person name="Guillou S."/>
            <person name="Cros-Aarteil S."/>
            <person name="Calhoun S."/>
            <person name="Haridas S."/>
            <person name="Kuo A."/>
            <person name="Mondo S."/>
            <person name="Pangilinan J."/>
            <person name="Riley R."/>
            <person name="Labutti K."/>
            <person name="Andreopoulos B."/>
            <person name="Lipzen A."/>
            <person name="Chen C."/>
            <person name="Yanf M."/>
            <person name="Daum C."/>
            <person name="Ng V."/>
            <person name="Clum A."/>
            <person name="Ohm R."/>
            <person name="Martin F."/>
            <person name="Silar P."/>
            <person name="Natvig D."/>
            <person name="Lalanne C."/>
            <person name="Gautier V."/>
            <person name="Ament-Velasquez S.L."/>
            <person name="Kruys A."/>
            <person name="Hutchinson M.I."/>
            <person name="Powell A.J."/>
            <person name="Barry K."/>
            <person name="Miller A.N."/>
            <person name="Grigoriev I.V."/>
            <person name="Debuchy R."/>
            <person name="Gladieux P."/>
            <person name="Thoren M.H."/>
            <person name="Johannesson H."/>
        </authorList>
    </citation>
    <scope>NUCLEOTIDE SEQUENCE</scope>
    <source>
        <strain evidence="3">CBS 141.50</strain>
    </source>
</reference>